<dbReference type="Pfam" id="PF01757">
    <property type="entry name" value="Acyl_transf_3"/>
    <property type="match status" value="1"/>
</dbReference>
<dbReference type="RefSeq" id="WP_129398700.1">
    <property type="nucleotide sequence ID" value="NZ_SDWT01000001.1"/>
</dbReference>
<feature type="transmembrane region" description="Helical" evidence="1">
    <location>
        <begin position="255"/>
        <end position="274"/>
    </location>
</feature>
<evidence type="ECO:0000256" key="1">
    <source>
        <dbReference type="SAM" id="Phobius"/>
    </source>
</evidence>
<feature type="transmembrane region" description="Helical" evidence="1">
    <location>
        <begin position="12"/>
        <end position="30"/>
    </location>
</feature>
<protein>
    <recommendedName>
        <fullName evidence="2">Acyltransferase 3 domain-containing protein</fullName>
    </recommendedName>
</protein>
<evidence type="ECO:0000313" key="4">
    <source>
        <dbReference type="Proteomes" id="UP000294071"/>
    </source>
</evidence>
<dbReference type="InterPro" id="IPR002656">
    <property type="entry name" value="Acyl_transf_3_dom"/>
</dbReference>
<dbReference type="GO" id="GO:0016747">
    <property type="term" value="F:acyltransferase activity, transferring groups other than amino-acyl groups"/>
    <property type="evidence" value="ECO:0007669"/>
    <property type="project" value="InterPro"/>
</dbReference>
<dbReference type="Proteomes" id="UP000294071">
    <property type="component" value="Unassembled WGS sequence"/>
</dbReference>
<gene>
    <name evidence="3" type="ORF">EUA93_03275</name>
</gene>
<accession>A0A4Q2RWU1</accession>
<evidence type="ECO:0000259" key="2">
    <source>
        <dbReference type="Pfam" id="PF01757"/>
    </source>
</evidence>
<feature type="transmembrane region" description="Helical" evidence="1">
    <location>
        <begin position="42"/>
        <end position="59"/>
    </location>
</feature>
<organism evidence="3 4">
    <name type="scientific">Nocardioides oleivorans</name>
    <dbReference type="NCBI Taxonomy" id="273676"/>
    <lineage>
        <taxon>Bacteria</taxon>
        <taxon>Bacillati</taxon>
        <taxon>Actinomycetota</taxon>
        <taxon>Actinomycetes</taxon>
        <taxon>Propionibacteriales</taxon>
        <taxon>Nocardioidaceae</taxon>
        <taxon>Nocardioides</taxon>
    </lineage>
</organism>
<proteinExistence type="predicted"/>
<dbReference type="AlphaFoldDB" id="A0A4Q2RWU1"/>
<feature type="transmembrane region" description="Helical" evidence="1">
    <location>
        <begin position="286"/>
        <end position="309"/>
    </location>
</feature>
<feature type="transmembrane region" description="Helical" evidence="1">
    <location>
        <begin position="71"/>
        <end position="90"/>
    </location>
</feature>
<feature type="transmembrane region" description="Helical" evidence="1">
    <location>
        <begin position="231"/>
        <end position="248"/>
    </location>
</feature>
<sequence>MAPPSRDPWLDNVKMVLVTLVVVGHAIGLVEESAGSHWVYDFIYLWHIPAFVFVSGYLSKSFEWDPRRLKSLVYTLLIPYLLFEPALFYFRRGVAGEDVQGPIWLVPHWTMWYLIVLLMWRLVTPILKRHWLFLPLSVLVSLLGGLWTDTTLMIPRFLGLLPFFVLGLHLKPRHLKHLDDVWVRLAAVPMLVGIGVMAVYTDTWAAAALLWYDTGYSDIPIDDEFVFQTRLTVMMVGLVGAFAAMSLVPRRNLGWFTTMGTATMVVYLFHGFVIKTVKALGWPDYTAAHPVLGLVLTVLGAVVLALALASPPVRRVLEPFTNPLGWVEKRRSAARERTAPTSG</sequence>
<comment type="caution">
    <text evidence="3">The sequence shown here is derived from an EMBL/GenBank/DDBJ whole genome shotgun (WGS) entry which is preliminary data.</text>
</comment>
<reference evidence="3 4" key="1">
    <citation type="submission" date="2019-01" db="EMBL/GenBank/DDBJ databases">
        <title>Novel species of Nocardioides.</title>
        <authorList>
            <person name="Liu Q."/>
            <person name="Xin Y.-H."/>
        </authorList>
    </citation>
    <scope>NUCLEOTIDE SEQUENCE [LARGE SCALE GENOMIC DNA]</scope>
    <source>
        <strain evidence="3 4">CGMCC 4.6882</strain>
    </source>
</reference>
<feature type="transmembrane region" description="Helical" evidence="1">
    <location>
        <begin position="130"/>
        <end position="147"/>
    </location>
</feature>
<name>A0A4Q2RWU1_9ACTN</name>
<dbReference type="OrthoDB" id="6623990at2"/>
<feature type="transmembrane region" description="Helical" evidence="1">
    <location>
        <begin position="182"/>
        <end position="211"/>
    </location>
</feature>
<feature type="domain" description="Acyltransferase 3" evidence="2">
    <location>
        <begin position="8"/>
        <end position="307"/>
    </location>
</feature>
<dbReference type="PANTHER" id="PTHR37312:SF1">
    <property type="entry name" value="MEMBRANE-BOUND ACYLTRANSFERASE YKRP-RELATED"/>
    <property type="match status" value="1"/>
</dbReference>
<feature type="transmembrane region" description="Helical" evidence="1">
    <location>
        <begin position="153"/>
        <end position="170"/>
    </location>
</feature>
<feature type="transmembrane region" description="Helical" evidence="1">
    <location>
        <begin position="102"/>
        <end position="123"/>
    </location>
</feature>
<dbReference type="EMBL" id="SDWT01000001">
    <property type="protein sequence ID" value="RYB93468.1"/>
    <property type="molecule type" value="Genomic_DNA"/>
</dbReference>
<dbReference type="InterPro" id="IPR052734">
    <property type="entry name" value="Nod_factor_acetyltransferase"/>
</dbReference>
<keyword evidence="1" id="KW-0812">Transmembrane</keyword>
<keyword evidence="4" id="KW-1185">Reference proteome</keyword>
<keyword evidence="1" id="KW-1133">Transmembrane helix</keyword>
<evidence type="ECO:0000313" key="3">
    <source>
        <dbReference type="EMBL" id="RYB93468.1"/>
    </source>
</evidence>
<keyword evidence="1" id="KW-0472">Membrane</keyword>
<dbReference type="PANTHER" id="PTHR37312">
    <property type="entry name" value="MEMBRANE-BOUND ACYLTRANSFERASE YKRP-RELATED"/>
    <property type="match status" value="1"/>
</dbReference>